<dbReference type="KEGG" id="psco:LY89DRAFT_731304"/>
<feature type="transmembrane region" description="Helical" evidence="1">
    <location>
        <begin position="89"/>
        <end position="107"/>
    </location>
</feature>
<dbReference type="RefSeq" id="XP_018074424.1">
    <property type="nucleotide sequence ID" value="XM_018219559.1"/>
</dbReference>
<dbReference type="GeneID" id="28829285"/>
<accession>A0A194XIX7</accession>
<keyword evidence="1" id="KW-0472">Membrane</keyword>
<evidence type="ECO:0000313" key="2">
    <source>
        <dbReference type="EMBL" id="KUJ20069.1"/>
    </source>
</evidence>
<name>A0A194XIX7_MOLSC</name>
<dbReference type="InParanoid" id="A0A194XIX7"/>
<keyword evidence="1" id="KW-0812">Transmembrane</keyword>
<keyword evidence="3" id="KW-1185">Reference proteome</keyword>
<gene>
    <name evidence="2" type="ORF">LY89DRAFT_731304</name>
</gene>
<feature type="transmembrane region" description="Helical" evidence="1">
    <location>
        <begin position="24"/>
        <end position="42"/>
    </location>
</feature>
<dbReference type="EMBL" id="KQ947410">
    <property type="protein sequence ID" value="KUJ20069.1"/>
    <property type="molecule type" value="Genomic_DNA"/>
</dbReference>
<dbReference type="Proteomes" id="UP000070700">
    <property type="component" value="Unassembled WGS sequence"/>
</dbReference>
<evidence type="ECO:0000256" key="1">
    <source>
        <dbReference type="SAM" id="Phobius"/>
    </source>
</evidence>
<keyword evidence="1" id="KW-1133">Transmembrane helix</keyword>
<protein>
    <submittedName>
        <fullName evidence="2">Uncharacterized protein</fullName>
    </submittedName>
</protein>
<organism evidence="2 3">
    <name type="scientific">Mollisia scopiformis</name>
    <name type="common">Conifer needle endophyte fungus</name>
    <name type="synonym">Phialocephala scopiformis</name>
    <dbReference type="NCBI Taxonomy" id="149040"/>
    <lineage>
        <taxon>Eukaryota</taxon>
        <taxon>Fungi</taxon>
        <taxon>Dikarya</taxon>
        <taxon>Ascomycota</taxon>
        <taxon>Pezizomycotina</taxon>
        <taxon>Leotiomycetes</taxon>
        <taxon>Helotiales</taxon>
        <taxon>Mollisiaceae</taxon>
        <taxon>Mollisia</taxon>
    </lineage>
</organism>
<dbReference type="AlphaFoldDB" id="A0A194XIX7"/>
<sequence>MVLSTLTLWLNSWITEIPDTTRTWSFIVGTISFCVGFIWALARLLGKFHYWDIDTPEDNPYYYNFQMSHYDKAQQAKVPDFEAKFKGQWAIIFIDGGLLVLGITLLMRDTSRVLPYLYNEWKEWSQKKKKKNTTGSRV</sequence>
<proteinExistence type="predicted"/>
<evidence type="ECO:0000313" key="3">
    <source>
        <dbReference type="Proteomes" id="UP000070700"/>
    </source>
</evidence>
<reference evidence="2 3" key="1">
    <citation type="submission" date="2015-10" db="EMBL/GenBank/DDBJ databases">
        <title>Full genome of DAOMC 229536 Phialocephala scopiformis, a fungal endophyte of spruce producing the potent anti-insectan compound rugulosin.</title>
        <authorList>
            <consortium name="DOE Joint Genome Institute"/>
            <person name="Walker A.K."/>
            <person name="Frasz S.L."/>
            <person name="Seifert K.A."/>
            <person name="Miller J.D."/>
            <person name="Mondo S.J."/>
            <person name="Labutti K."/>
            <person name="Lipzen A."/>
            <person name="Dockter R."/>
            <person name="Kennedy M."/>
            <person name="Grigoriev I.V."/>
            <person name="Spatafora J.W."/>
        </authorList>
    </citation>
    <scope>NUCLEOTIDE SEQUENCE [LARGE SCALE GENOMIC DNA]</scope>
    <source>
        <strain evidence="2 3">CBS 120377</strain>
    </source>
</reference>